<protein>
    <submittedName>
        <fullName evidence="1">---NA</fullName>
    </submittedName>
</protein>
<dbReference type="AlphaFoldDB" id="A0AA36FJD1"/>
<sequence length="125" mass="14641">MSTWKIAEKIQRSRTPVDNFLKDPNGYNRVRAGGRLKATSESDEKPIVRVVKKSRCPSVSKIKKIMSMVPLGFWKDCFCDDLETVQEYLSKDLQKRYFTIVHTGFSIFFLEYTDYDGVFEIIWNL</sequence>
<accession>A0AA36FJD1</accession>
<dbReference type="Proteomes" id="UP001162480">
    <property type="component" value="Chromosome 18"/>
</dbReference>
<organism evidence="1 2">
    <name type="scientific">Octopus vulgaris</name>
    <name type="common">Common octopus</name>
    <dbReference type="NCBI Taxonomy" id="6645"/>
    <lineage>
        <taxon>Eukaryota</taxon>
        <taxon>Metazoa</taxon>
        <taxon>Spiralia</taxon>
        <taxon>Lophotrochozoa</taxon>
        <taxon>Mollusca</taxon>
        <taxon>Cephalopoda</taxon>
        <taxon>Coleoidea</taxon>
        <taxon>Octopodiformes</taxon>
        <taxon>Octopoda</taxon>
        <taxon>Incirrata</taxon>
        <taxon>Octopodidae</taxon>
        <taxon>Octopus</taxon>
    </lineage>
</organism>
<proteinExistence type="predicted"/>
<reference evidence="1" key="1">
    <citation type="submission" date="2023-08" db="EMBL/GenBank/DDBJ databases">
        <authorList>
            <person name="Alioto T."/>
            <person name="Alioto T."/>
            <person name="Gomez Garrido J."/>
        </authorList>
    </citation>
    <scope>NUCLEOTIDE SEQUENCE</scope>
</reference>
<evidence type="ECO:0000313" key="2">
    <source>
        <dbReference type="Proteomes" id="UP001162480"/>
    </source>
</evidence>
<evidence type="ECO:0000313" key="1">
    <source>
        <dbReference type="EMBL" id="CAI9736313.1"/>
    </source>
</evidence>
<gene>
    <name evidence="1" type="ORF">OCTVUL_1B026402</name>
</gene>
<dbReference type="EMBL" id="OX597831">
    <property type="protein sequence ID" value="CAI9736313.1"/>
    <property type="molecule type" value="Genomic_DNA"/>
</dbReference>
<dbReference type="Gene3D" id="1.10.10.60">
    <property type="entry name" value="Homeodomain-like"/>
    <property type="match status" value="1"/>
</dbReference>
<name>A0AA36FJD1_OCTVU</name>
<keyword evidence="2" id="KW-1185">Reference proteome</keyword>